<comment type="caution">
    <text evidence="1">The sequence shown here is derived from an EMBL/GenBank/DDBJ whole genome shotgun (WGS) entry which is preliminary data.</text>
</comment>
<dbReference type="EMBL" id="BTFW01000001">
    <property type="protein sequence ID" value="GMM59905.1"/>
    <property type="molecule type" value="Genomic_DNA"/>
</dbReference>
<sequence length="317" mass="33112">MVSSTSALDLSQLAPPEVVEQLSYEAIRAAIVDQLVAELPAFDATVTSDPAVKVLEVVAYREMLIRQQFNERARQVMLAYATGSNLDQLGALLDVGRLEGEDDTAYRARIQLAPEAFSVAGPASAYRFYALSAAPTIADASVAAPRPDDIRAVVMGCLAAQGAVADLVAAMEAALDAMVWPGTVIISLLSSLGDGSASAAEIEAVEMAVAEDVRPLTDWPKVVSASIVPYEIDIDLTIYTGPDETVVLAAVQQAVEAYRAGARKLGRAITRAGLFGAAMVSGVHNAVINQPPADVPITRQQAGACLGVAVRIAGHVD</sequence>
<evidence type="ECO:0000313" key="2">
    <source>
        <dbReference type="Proteomes" id="UP001187221"/>
    </source>
</evidence>
<dbReference type="Proteomes" id="UP001187221">
    <property type="component" value="Unassembled WGS sequence"/>
</dbReference>
<evidence type="ECO:0000313" key="1">
    <source>
        <dbReference type="EMBL" id="GMM59905.1"/>
    </source>
</evidence>
<accession>A0ABQ6P3U6</accession>
<dbReference type="InterPro" id="IPR014507">
    <property type="entry name" value="Baseplate_assembly_J_pred"/>
</dbReference>
<reference evidence="1 2" key="1">
    <citation type="submission" date="2023-06" db="EMBL/GenBank/DDBJ databases">
        <title>Draft genome sequence of Novosphingobium sp. strain IK01.</title>
        <authorList>
            <person name="Hatamoto M."/>
            <person name="Ikarashi T."/>
            <person name="Yamaguchi T."/>
        </authorList>
    </citation>
    <scope>NUCLEOTIDE SEQUENCE [LARGE SCALE GENOMIC DNA]</scope>
    <source>
        <strain evidence="1 2">IK01</strain>
    </source>
</reference>
<dbReference type="PANTHER" id="PTHR35862">
    <property type="entry name" value="FELS-2 PROPHAGE PROTEIN"/>
    <property type="match status" value="1"/>
</dbReference>
<keyword evidence="2" id="KW-1185">Reference proteome</keyword>
<gene>
    <name evidence="1" type="ORF">NUTIK01_06820</name>
</gene>
<dbReference type="PIRSF" id="PIRSF020481">
    <property type="entry name" value="BAP"/>
    <property type="match status" value="1"/>
</dbReference>
<name>A0ABQ6P3U6_9SPHN</name>
<dbReference type="PANTHER" id="PTHR35862:SF1">
    <property type="entry name" value="FELS-2 PROPHAGE PROTEIN"/>
    <property type="match status" value="1"/>
</dbReference>
<dbReference type="InterPro" id="IPR052726">
    <property type="entry name" value="Phage_Baseplate_Hub"/>
</dbReference>
<proteinExistence type="predicted"/>
<dbReference type="RefSeq" id="WP_317973736.1">
    <property type="nucleotide sequence ID" value="NZ_BTFW01000001.1"/>
</dbReference>
<protein>
    <submittedName>
        <fullName evidence="1">Baseplate J/gp47 family protein</fullName>
    </submittedName>
</protein>
<organism evidence="1 2">
    <name type="scientific">Novosphingobium pituita</name>
    <dbReference type="NCBI Taxonomy" id="3056842"/>
    <lineage>
        <taxon>Bacteria</taxon>
        <taxon>Pseudomonadati</taxon>
        <taxon>Pseudomonadota</taxon>
        <taxon>Alphaproteobacteria</taxon>
        <taxon>Sphingomonadales</taxon>
        <taxon>Sphingomonadaceae</taxon>
        <taxon>Novosphingobium</taxon>
    </lineage>
</organism>